<dbReference type="InterPro" id="IPR013083">
    <property type="entry name" value="Znf_RING/FYVE/PHD"/>
</dbReference>
<dbReference type="PROSITE" id="PS50089">
    <property type="entry name" value="ZF_RING_2"/>
    <property type="match status" value="1"/>
</dbReference>
<evidence type="ECO:0000259" key="6">
    <source>
        <dbReference type="PROSITE" id="PS50016"/>
    </source>
</evidence>
<dbReference type="InterPro" id="IPR001965">
    <property type="entry name" value="Znf_PHD"/>
</dbReference>
<dbReference type="InterPro" id="IPR001841">
    <property type="entry name" value="Znf_RING"/>
</dbReference>
<dbReference type="EMBL" id="OV121137">
    <property type="protein sequence ID" value="CAH0558738.1"/>
    <property type="molecule type" value="Genomic_DNA"/>
</dbReference>
<dbReference type="InterPro" id="IPR057031">
    <property type="entry name" value="SFR19-like_C"/>
</dbReference>
<feature type="compositionally biased region" description="Basic residues" evidence="5">
    <location>
        <begin position="1158"/>
        <end position="1217"/>
    </location>
</feature>
<dbReference type="SMART" id="SM00249">
    <property type="entry name" value="PHD"/>
    <property type="match status" value="1"/>
</dbReference>
<dbReference type="OrthoDB" id="1935339at2759"/>
<dbReference type="Gene3D" id="3.30.40.10">
    <property type="entry name" value="Zinc/RING finger domain, C3HC4 (zinc finger)"/>
    <property type="match status" value="2"/>
</dbReference>
<feature type="domain" description="PHD-type" evidence="6">
    <location>
        <begin position="236"/>
        <end position="283"/>
    </location>
</feature>
<dbReference type="SUPFAM" id="SSF57850">
    <property type="entry name" value="RING/U-box"/>
    <property type="match status" value="1"/>
</dbReference>
<feature type="compositionally biased region" description="Basic and acidic residues" evidence="5">
    <location>
        <begin position="801"/>
        <end position="814"/>
    </location>
</feature>
<feature type="compositionally biased region" description="Polar residues" evidence="5">
    <location>
        <begin position="1246"/>
        <end position="1262"/>
    </location>
</feature>
<organism evidence="8 9">
    <name type="scientific">Brassicogethes aeneus</name>
    <name type="common">Rape pollen beetle</name>
    <name type="synonym">Meligethes aeneus</name>
    <dbReference type="NCBI Taxonomy" id="1431903"/>
    <lineage>
        <taxon>Eukaryota</taxon>
        <taxon>Metazoa</taxon>
        <taxon>Ecdysozoa</taxon>
        <taxon>Arthropoda</taxon>
        <taxon>Hexapoda</taxon>
        <taxon>Insecta</taxon>
        <taxon>Pterygota</taxon>
        <taxon>Neoptera</taxon>
        <taxon>Endopterygota</taxon>
        <taxon>Coleoptera</taxon>
        <taxon>Polyphaga</taxon>
        <taxon>Cucujiformia</taxon>
        <taxon>Nitidulidae</taxon>
        <taxon>Meligethinae</taxon>
        <taxon>Brassicogethes</taxon>
    </lineage>
</organism>
<dbReference type="SUPFAM" id="SSF57903">
    <property type="entry name" value="FYVE/PHD zinc finger"/>
    <property type="match status" value="1"/>
</dbReference>
<feature type="domain" description="RING-type" evidence="7">
    <location>
        <begin position="155"/>
        <end position="196"/>
    </location>
</feature>
<feature type="region of interest" description="Disordered" evidence="5">
    <location>
        <begin position="1419"/>
        <end position="1569"/>
    </location>
</feature>
<feature type="compositionally biased region" description="Pro residues" evidence="5">
    <location>
        <begin position="1486"/>
        <end position="1495"/>
    </location>
</feature>
<dbReference type="InterPro" id="IPR019787">
    <property type="entry name" value="Znf_PHD-finger"/>
</dbReference>
<dbReference type="InterPro" id="IPR019786">
    <property type="entry name" value="Zinc_finger_PHD-type_CS"/>
</dbReference>
<reference evidence="8" key="1">
    <citation type="submission" date="2021-12" db="EMBL/GenBank/DDBJ databases">
        <authorList>
            <person name="King R."/>
        </authorList>
    </citation>
    <scope>NUCLEOTIDE SEQUENCE</scope>
</reference>
<protein>
    <recommendedName>
        <fullName evidence="10">PHD and RING finger domain-containing protein 1</fullName>
    </recommendedName>
</protein>
<evidence type="ECO:0000313" key="9">
    <source>
        <dbReference type="Proteomes" id="UP001154078"/>
    </source>
</evidence>
<feature type="compositionally biased region" description="Polar residues" evidence="5">
    <location>
        <begin position="763"/>
        <end position="772"/>
    </location>
</feature>
<sequence>MSNASSDAESFDERKRVLHDSSPSSSSSADSSIENVRRRVSSGRNPLPDSSSDSESGSSSIVVFKRKRPLRVTSNTDSDSSGSLIGRRSKIPARISSDFSESDSDDASDGGFQSQWETDFSDSDPEAAQPALAKKASIPEKNMDSDSSDGESDKCPICLLSFRQQEVGTPETCDHMFCLECLQEWSKNMNTCPVDRREYNLILVRKNVQGKVVNQIQIEKPQPLNEINIIEDPTSCEICCSCDFEDRMLLCDGCDLGFHLFCLTPPLDEVPDGAWFCNDCSPEDAVNQEITLQEVQLLLDDVDDDYEPLTRRLRRNSTRLVPRTRQTERVRRRIASNRINQLRETPSTSSGIDEPITSTRSRVSSTTTPRKTTKKKNKKKPCKKRRVRYRIVYKIDEATGETVAVKKRCNKKRKAGKKKKSKSRGQRPTLRPKTVKKRLAVQLGICAPKTVPQNLPDVKAPPIRNSIGLLRERAGIPALHLFGQSNQLDYFSDEDEDYIDGPDVMTRRAPNLSNVTAMRRMARRKAAIVGPSTVSSSNDILGSILDSQETFHSKSTLFSVDQNGRLKMEKKSRNNNYVDLNRQSGAIRQRPTSYTNNGTGSSSNNYRADSNSTGGDYRGNAQDQHSTPTSTIESESSNYDSNRFGGEGRQENTPQDYTQRMLSGNYDASSSENDKQKDENTGSNTPNSESEVDIYSDIETVSTSKMDEGEAEIKPSSPQQQNIEMPAGDEEDATNDSESEMVIDTEKDLEKYSEENFKEEAAVTSTVDSNSECVPEKSPQYSNKASEIQSGAIQSSNQVDEAVKSDFVDEKDHYDDEDSEDGCPNFSIYSKESQNLAQDTECLPGTAGSKPKNQKDMPDTNPEPRPYNFEEQPDFYMPEPVQLEPENNENDNPTNQEKKKNKKNSSSGGLYSDSEDESIVRKVKHSYGVTDLNKMTEDIISEEERSYTPCLDEKKEDGLEGLDTEMISDEERNDFDESHERKTASDGGDALEINAKECELDFTRPEDYEEGEIVDKSKLAKNADKEIAAESSNADDDSSNKTKKKDKGNTDGNKENETQNKESPFKKLSKSNKDRHYRDKDRSKSRDKKSDKRDKESEGRKEKMRRIKKKERRREIERYDVRALIADKPRRQKDQFGRDIRSPTRSKSRSLTPPPRRSVSRSRRSQTPKKSGRRSRLRTRSSPRKSRSKSKKRKRSPNRSRKSRKSRERIKSKKKVPKEHSPPRLNTSPIRNRLWNRSPPPKEWTPSFSRSPSPHGTRTSPSWTPPKTLEPPVKQHNLKVILANDAGKKRKDKKRKDGDRRKDDRSRKRRFDKTPPPSKEVFASGENILVSVSFNKENETRDISTREKRRKASTDEPPKKKKKTKKTAKKDLSGVKPVAIIDLDRSPFQEISSPKDVIVLSDSDNAEIDNRGIQTNICDSSQLAVSPERSVSSYAMGPKTPPEPQVKFSLTAKQPTVRAITNPLHEADEENEPNQEPSENVYKGPNTPPISPPSSPDAYDPFEPTKSRSASPEPLQNNQPKDENNISEGRKNSDEKQGHTPDVLKSMTPPVAEIQPADSQSGAQDLKSPERIGVLINQVLQPINSTSTKPVAQTVPFSSVPTSHNNSAPATNSTAPRINIINSTIVQPSSIPQRIVLPNVQKSSPVKIPPTKSIKPMPSKSKGRKRQNGTDDMMDLDSPYSPGSSDYEDLFEPPPDITTKANKNKKPANTAKVKNTFDALFGSPSYNTKKSKNEKIKKVQITPTKGKQAGSKLEEDNLKILDDLPSSAVEMQVKDKYLKKLNRQERVVEEVKLVLKPHYNKKRISKEEYKDVLRRAVPKICHNKSGEINPTKIKNLVEAYVKKLRHSKKVTSSSSVNPQKV</sequence>
<keyword evidence="9" id="KW-1185">Reference proteome</keyword>
<feature type="compositionally biased region" description="Basic residues" evidence="5">
    <location>
        <begin position="1359"/>
        <end position="1368"/>
    </location>
</feature>
<feature type="compositionally biased region" description="Basic and acidic residues" evidence="5">
    <location>
        <begin position="1013"/>
        <end position="1028"/>
    </location>
</feature>
<proteinExistence type="predicted"/>
<evidence type="ECO:0000313" key="8">
    <source>
        <dbReference type="EMBL" id="CAH0558738.1"/>
    </source>
</evidence>
<dbReference type="InterPro" id="IPR011011">
    <property type="entry name" value="Znf_FYVE_PHD"/>
</dbReference>
<gene>
    <name evidence="8" type="ORF">MELIAE_LOCUS8999</name>
</gene>
<evidence type="ECO:0000256" key="5">
    <source>
        <dbReference type="SAM" id="MobiDB-lite"/>
    </source>
</evidence>
<feature type="compositionally biased region" description="Basic and acidic residues" evidence="5">
    <location>
        <begin position="1295"/>
        <end position="1306"/>
    </location>
</feature>
<feature type="region of interest" description="Disordered" evidence="5">
    <location>
        <begin position="940"/>
        <end position="1372"/>
    </location>
</feature>
<feature type="compositionally biased region" description="Basic residues" evidence="5">
    <location>
        <begin position="371"/>
        <end position="384"/>
    </location>
</feature>
<feature type="compositionally biased region" description="Polar residues" evidence="5">
    <location>
        <begin position="72"/>
        <end position="83"/>
    </location>
</feature>
<feature type="compositionally biased region" description="Acidic residues" evidence="5">
    <location>
        <begin position="727"/>
        <end position="743"/>
    </location>
</feature>
<feature type="compositionally biased region" description="Basic and acidic residues" evidence="5">
    <location>
        <begin position="1520"/>
        <end position="1539"/>
    </location>
</feature>
<dbReference type="PANTHER" id="PTHR12618">
    <property type="entry name" value="PHD AND RING FINGER DOMAIN-CONTAINING PROTEIN 1"/>
    <property type="match status" value="1"/>
</dbReference>
<feature type="region of interest" description="Disordered" evidence="5">
    <location>
        <begin position="1583"/>
        <end position="1710"/>
    </location>
</feature>
<evidence type="ECO:0000256" key="3">
    <source>
        <dbReference type="ARBA" id="ARBA00022833"/>
    </source>
</evidence>
<dbReference type="InterPro" id="IPR047157">
    <property type="entry name" value="PHRF1/Atg35"/>
</dbReference>
<dbReference type="InterPro" id="IPR017907">
    <property type="entry name" value="Znf_RING_CS"/>
</dbReference>
<feature type="compositionally biased region" description="Low complexity" evidence="5">
    <location>
        <begin position="49"/>
        <end position="60"/>
    </location>
</feature>
<dbReference type="Pfam" id="PF00628">
    <property type="entry name" value="PHD"/>
    <property type="match status" value="1"/>
</dbReference>
<feature type="compositionally biased region" description="Polar residues" evidence="5">
    <location>
        <begin position="827"/>
        <end position="838"/>
    </location>
</feature>
<feature type="compositionally biased region" description="Acidic residues" evidence="5">
    <location>
        <begin position="959"/>
        <end position="974"/>
    </location>
</feature>
<feature type="compositionally biased region" description="Low complexity" evidence="5">
    <location>
        <begin position="20"/>
        <end position="32"/>
    </location>
</feature>
<feature type="compositionally biased region" description="Polar residues" evidence="5">
    <location>
        <begin position="1583"/>
        <end position="1632"/>
    </location>
</feature>
<dbReference type="CDD" id="cd15536">
    <property type="entry name" value="PHD_PHRF1"/>
    <property type="match status" value="1"/>
</dbReference>
<feature type="compositionally biased region" description="Polar residues" evidence="5">
    <location>
        <begin position="574"/>
        <end position="586"/>
    </location>
</feature>
<evidence type="ECO:0008006" key="10">
    <source>
        <dbReference type="Google" id="ProtNLM"/>
    </source>
</evidence>
<feature type="compositionally biased region" description="Basic and acidic residues" evidence="5">
    <location>
        <begin position="994"/>
        <end position="1006"/>
    </location>
</feature>
<feature type="region of interest" description="Disordered" evidence="5">
    <location>
        <begin position="1"/>
        <end position="151"/>
    </location>
</feature>
<evidence type="ECO:0000256" key="2">
    <source>
        <dbReference type="ARBA" id="ARBA00022771"/>
    </source>
</evidence>
<feature type="compositionally biased region" description="Low complexity" evidence="5">
    <location>
        <begin position="357"/>
        <end position="370"/>
    </location>
</feature>
<feature type="compositionally biased region" description="Polar residues" evidence="5">
    <location>
        <begin position="1507"/>
        <end position="1519"/>
    </location>
</feature>
<dbReference type="SMART" id="SM00184">
    <property type="entry name" value="RING"/>
    <property type="match status" value="1"/>
</dbReference>
<feature type="compositionally biased region" description="Polar residues" evidence="5">
    <location>
        <begin position="1419"/>
        <end position="1433"/>
    </location>
</feature>
<feature type="compositionally biased region" description="Basic and acidic residues" evidence="5">
    <location>
        <begin position="975"/>
        <end position="984"/>
    </location>
</feature>
<dbReference type="PROSITE" id="PS50016">
    <property type="entry name" value="ZF_PHD_2"/>
    <property type="match status" value="1"/>
</dbReference>
<evidence type="ECO:0000256" key="4">
    <source>
        <dbReference type="PROSITE-ProRule" id="PRU00175"/>
    </source>
</evidence>
<feature type="compositionally biased region" description="Low complexity" evidence="5">
    <location>
        <begin position="592"/>
        <end position="606"/>
    </location>
</feature>
<keyword evidence="1" id="KW-0479">Metal-binding</keyword>
<keyword evidence="2 4" id="KW-0863">Zinc-finger</keyword>
<dbReference type="Pfam" id="PF23030">
    <property type="entry name" value="SCAF11-like_C"/>
    <property type="match status" value="1"/>
</dbReference>
<dbReference type="Proteomes" id="UP001154078">
    <property type="component" value="Chromosome 6"/>
</dbReference>
<dbReference type="CDD" id="cd16635">
    <property type="entry name" value="mRING-HC-C3HC3D_PHRF1"/>
    <property type="match status" value="1"/>
</dbReference>
<dbReference type="Pfam" id="PF13639">
    <property type="entry name" value="zf-RING_2"/>
    <property type="match status" value="1"/>
</dbReference>
<dbReference type="PROSITE" id="PS01359">
    <property type="entry name" value="ZF_PHD_1"/>
    <property type="match status" value="1"/>
</dbReference>
<feature type="compositionally biased region" description="Basic and acidic residues" evidence="5">
    <location>
        <begin position="744"/>
        <end position="761"/>
    </location>
</feature>
<feature type="region of interest" description="Disordered" evidence="5">
    <location>
        <begin position="338"/>
        <end position="384"/>
    </location>
</feature>
<dbReference type="GO" id="GO:0008270">
    <property type="term" value="F:zinc ion binding"/>
    <property type="evidence" value="ECO:0007669"/>
    <property type="project" value="UniProtKB-KW"/>
</dbReference>
<dbReference type="PROSITE" id="PS00518">
    <property type="entry name" value="ZF_RING_1"/>
    <property type="match status" value="1"/>
</dbReference>
<name>A0A9P0BAB2_BRAAE</name>
<feature type="compositionally biased region" description="Basic and acidic residues" evidence="5">
    <location>
        <begin position="1336"/>
        <end position="1358"/>
    </location>
</feature>
<feature type="compositionally biased region" description="Polar residues" evidence="5">
    <location>
        <begin position="338"/>
        <end position="351"/>
    </location>
</feature>
<feature type="compositionally biased region" description="Basic and acidic residues" evidence="5">
    <location>
        <begin position="1047"/>
        <end position="1101"/>
    </location>
</feature>
<keyword evidence="3" id="KW-0862">Zinc</keyword>
<dbReference type="PANTHER" id="PTHR12618:SF20">
    <property type="entry name" value="PHD AND RING FINGER DOMAIN-CONTAINING PROTEIN 1"/>
    <property type="match status" value="1"/>
</dbReference>
<accession>A0A9P0BAB2</accession>
<feature type="compositionally biased region" description="Polar residues" evidence="5">
    <location>
        <begin position="779"/>
        <end position="799"/>
    </location>
</feature>
<feature type="compositionally biased region" description="Basic residues" evidence="5">
    <location>
        <begin position="1102"/>
        <end position="1112"/>
    </location>
</feature>
<feature type="compositionally biased region" description="Basic residues" evidence="5">
    <location>
        <begin position="408"/>
        <end position="425"/>
    </location>
</feature>
<feature type="compositionally biased region" description="Low complexity" evidence="5">
    <location>
        <begin position="626"/>
        <end position="637"/>
    </location>
</feature>
<feature type="compositionally biased region" description="Basic and acidic residues" evidence="5">
    <location>
        <begin position="1113"/>
        <end position="1142"/>
    </location>
</feature>
<feature type="compositionally biased region" description="Polar residues" evidence="5">
    <location>
        <begin position="651"/>
        <end position="671"/>
    </location>
</feature>
<evidence type="ECO:0000259" key="7">
    <source>
        <dbReference type="PROSITE" id="PS50089"/>
    </source>
</evidence>
<feature type="region of interest" description="Disordered" evidence="5">
    <location>
        <begin position="566"/>
        <end position="919"/>
    </location>
</feature>
<evidence type="ECO:0000256" key="1">
    <source>
        <dbReference type="ARBA" id="ARBA00022723"/>
    </source>
</evidence>
<feature type="compositionally biased region" description="Basic and acidic residues" evidence="5">
    <location>
        <begin position="940"/>
        <end position="958"/>
    </location>
</feature>
<feature type="region of interest" description="Disordered" evidence="5">
    <location>
        <begin position="408"/>
        <end position="433"/>
    </location>
</feature>